<proteinExistence type="predicted"/>
<keyword evidence="7" id="KW-1185">Reference proteome</keyword>
<dbReference type="Proteomes" id="UP000822476">
    <property type="component" value="Unassembled WGS sequence"/>
</dbReference>
<comment type="subcellular location">
    <subcellularLocation>
        <location evidence="1">Membrane</location>
        <topology evidence="1">Multi-pass membrane protein</topology>
    </subcellularLocation>
</comment>
<keyword evidence="4 5" id="KW-0472">Membrane</keyword>
<protein>
    <submittedName>
        <fullName evidence="6">Uncharacterized protein</fullName>
    </submittedName>
</protein>
<feature type="transmembrane region" description="Helical" evidence="5">
    <location>
        <begin position="148"/>
        <end position="169"/>
    </location>
</feature>
<dbReference type="EMBL" id="JTDE01021102">
    <property type="protein sequence ID" value="KAF7233389.1"/>
    <property type="molecule type" value="Genomic_DNA"/>
</dbReference>
<dbReference type="GO" id="GO:0016020">
    <property type="term" value="C:membrane"/>
    <property type="evidence" value="ECO:0007669"/>
    <property type="project" value="UniProtKB-SubCell"/>
</dbReference>
<accession>A0A8S9YB14</accession>
<name>A0A8S9YB14_9TREM</name>
<evidence type="ECO:0000256" key="4">
    <source>
        <dbReference type="ARBA" id="ARBA00023136"/>
    </source>
</evidence>
<evidence type="ECO:0000256" key="3">
    <source>
        <dbReference type="ARBA" id="ARBA00022989"/>
    </source>
</evidence>
<feature type="transmembrane region" description="Helical" evidence="5">
    <location>
        <begin position="104"/>
        <end position="128"/>
    </location>
</feature>
<dbReference type="AlphaFoldDB" id="A0A8S9YB14"/>
<evidence type="ECO:0000256" key="5">
    <source>
        <dbReference type="SAM" id="Phobius"/>
    </source>
</evidence>
<dbReference type="PANTHER" id="PTHR12489">
    <property type="entry name" value="LIPOMA HMGIC FUSION PARTNER-LIKE PROTEIN"/>
    <property type="match status" value="1"/>
</dbReference>
<dbReference type="InterPro" id="IPR019372">
    <property type="entry name" value="LHFPL"/>
</dbReference>
<dbReference type="Pfam" id="PF10242">
    <property type="entry name" value="L_HMGIC_fpl"/>
    <property type="match status" value="1"/>
</dbReference>
<evidence type="ECO:0000313" key="7">
    <source>
        <dbReference type="Proteomes" id="UP000822476"/>
    </source>
</evidence>
<feature type="transmembrane region" description="Helical" evidence="5">
    <location>
        <begin position="190"/>
        <end position="212"/>
    </location>
</feature>
<gene>
    <name evidence="6" type="ORF">EG68_09008</name>
</gene>
<evidence type="ECO:0000256" key="2">
    <source>
        <dbReference type="ARBA" id="ARBA00022692"/>
    </source>
</evidence>
<dbReference type="PANTHER" id="PTHR12489:SF16">
    <property type="entry name" value="LHFPL TETRASPAN SUBFAMILY MEMBER 6 PROTEIN-RELATED"/>
    <property type="match status" value="1"/>
</dbReference>
<keyword evidence="3 5" id="KW-1133">Transmembrane helix</keyword>
<organism evidence="6 7">
    <name type="scientific">Paragonimus skrjabini miyazakii</name>
    <dbReference type="NCBI Taxonomy" id="59628"/>
    <lineage>
        <taxon>Eukaryota</taxon>
        <taxon>Metazoa</taxon>
        <taxon>Spiralia</taxon>
        <taxon>Lophotrochozoa</taxon>
        <taxon>Platyhelminthes</taxon>
        <taxon>Trematoda</taxon>
        <taxon>Digenea</taxon>
        <taxon>Plagiorchiida</taxon>
        <taxon>Troglotremata</taxon>
        <taxon>Troglotrematidae</taxon>
        <taxon>Paragonimus</taxon>
    </lineage>
</organism>
<evidence type="ECO:0000256" key="1">
    <source>
        <dbReference type="ARBA" id="ARBA00004141"/>
    </source>
</evidence>
<feature type="transmembrane region" description="Helical" evidence="5">
    <location>
        <begin position="6"/>
        <end position="30"/>
    </location>
</feature>
<evidence type="ECO:0000313" key="6">
    <source>
        <dbReference type="EMBL" id="KAF7233389.1"/>
    </source>
</evidence>
<comment type="caution">
    <text evidence="6">The sequence shown here is derived from an EMBL/GenBank/DDBJ whole genome shotgun (WGS) entry which is preliminary data.</text>
</comment>
<sequence length="336" mass="37716">MQHWFWLMWSTMTCLSAILCTIGCILPYWIQGTIQTSLSKQVPMALGLQFNSLPSALGLYRRCVYPVYADHDMSGTHLTSVDSSERVLLRPNCGHYQFKRIPHVVWRVAMIMLMLACGFLVFVSFFLLLANCQLHLLANTLVQRSCQVTLLISGSLVLACCALYPFGWAENSEVRQICGERKSRFDLGRCQIGWGYLITLVGGFLAIFNSALPSLCVRRFPAEDRTNCLVCCATNEQQMSSAHPASWNVSRKSLFSTSLSTHPSDDGVVPKRHVTGLTKQQNTWRIHPIPFAAHVIRPTFIRLKGISAQSNQSRATNSTLMSSINELEQRLPNENV</sequence>
<dbReference type="OrthoDB" id="5873721at2759"/>
<keyword evidence="2 5" id="KW-0812">Transmembrane</keyword>
<dbReference type="Gene3D" id="1.20.140.150">
    <property type="match status" value="1"/>
</dbReference>
<reference evidence="6" key="1">
    <citation type="submission" date="2019-07" db="EMBL/GenBank/DDBJ databases">
        <title>Annotation for the trematode Paragonimus miyazaki's.</title>
        <authorList>
            <person name="Choi Y.-J."/>
        </authorList>
    </citation>
    <scope>NUCLEOTIDE SEQUENCE</scope>
    <source>
        <strain evidence="6">Japan</strain>
    </source>
</reference>